<dbReference type="Proteomes" id="UP000575898">
    <property type="component" value="Unassembled WGS sequence"/>
</dbReference>
<dbReference type="GO" id="GO:0009306">
    <property type="term" value="P:protein secretion"/>
    <property type="evidence" value="ECO:0007669"/>
    <property type="project" value="InterPro"/>
</dbReference>
<evidence type="ECO:0000256" key="5">
    <source>
        <dbReference type="SAM" id="Phobius"/>
    </source>
</evidence>
<sequence length="1297" mass="138361">MDAPVEQPMAPVSQPAWWRRILRRLMKTLTWLALSVLILLTILYGLTATPVGLSRLASAVQSLSGGAVQLTGLQGSLWQRLQIAEGDIRLGQQRIQFSQLVLDWRPSLLVGRSLVVDQLSAQTLILDLPPSNEPTTLPTTLRLPLAIRARQVQLGQLKLVQENLLLSGLSASLQSDGAQHQLQLQALTSPWGRGSGQLTLQGDAPFPLHAQLTAQGGISDHPVTAQATLGGDLRQLQIQLNGQSGEARMRLAGEIAPFAPNLAALVHHLQGELKAVDLPGWVPGAPRALLDGTFSVTPAPHGWRGQIDLVNRQAGRWDEHAIPVNRVQGGLRYADEVVIADQLLIQRNGGQVLLNGKLSKTQLALTADLKHLNPKTLHSVAQPMQIDGSLQLTGTPEHPALQADLQAGVVSLSAKANWQRTHPQSLIALEQARLTHQAGRAELSGQLALAGQRAFELDLALDHFKPQAFVNVPPADINLTATATGTLHDAWQVAGQFELLESKLSSLSMKGQGRVKIDADRVEQLQLDLVAGPNRVQAKGALGRAGDELTLDLQAPDLNLPEYHLAGSIQAQATLHGRLKQPALQADITSQNLSLPGGVKVAGLTAVAHFAAEQGGRLDATVNANGLAWADKQVNRVQFAVEGTRDQHQARLQLDGQIESVPLALKLALAGTLSADNVWQGQLTELENTGRYALKLQQPAPLLAGAEQVSLQAASFLAVGSPIQIDRLQWQPSGLEVIGQGQIDTARVLSLLEQPPPIQSTLVLDTRWRVQMAEHWDGELTLKRRQGDLVLTEVDNSQGVPLQLADAAVQVQIRQDLINAQAQLTSTTLGGLRAQLDGALHRQNDSWGLSPAVPLRWRANGEMASIAWAGPLIGPMVRVAGRLALDVSGEYQSQRHQLLGWVQGNDLVLNDPDRGLAFKEGQLRAELQQDRLLLKQLTLKAGQGELSGNGTLALSADAPSADLQVKASRFTVLSRPDRQLVISGSGQMQLNKDALHLDAKLKADEGMFLADRGDMPTLGDDVVIVGRGNGKPKAATAFPLYLTAEFDLGEKLKVQGYGLDATLGGSLAIKATPRRPLSASGTVEVTKGRYAAYGQKLSVQRGLINFQGPLDNPSLDILAIRENLSVEVGVQVAGTAQAPRVTLYSSEAMPDTEKISWLVLGHSGANVGQGDAGALLLAASGLLDGNAANSFAKTLADTFGLDEIGIGSGSNAKAAGTSTGGEGGGQGLSLNTQVITLGKRLSDRAYLAYEQGLTSASAAVKLTYQISKRLSVVAKAGQHETHVDVQFTHRFDISEDR</sequence>
<organism evidence="7 8">
    <name type="scientific">Chitinivorax tropicus</name>
    <dbReference type="NCBI Taxonomy" id="714531"/>
    <lineage>
        <taxon>Bacteria</taxon>
        <taxon>Pseudomonadati</taxon>
        <taxon>Pseudomonadota</taxon>
        <taxon>Betaproteobacteria</taxon>
        <taxon>Chitinivorax</taxon>
    </lineage>
</organism>
<keyword evidence="8" id="KW-1185">Reference proteome</keyword>
<evidence type="ECO:0000256" key="2">
    <source>
        <dbReference type="ARBA" id="ARBA00022692"/>
    </source>
</evidence>
<dbReference type="PANTHER" id="PTHR36985">
    <property type="entry name" value="TRANSLOCATION AND ASSEMBLY MODULE SUBUNIT TAMB"/>
    <property type="match status" value="1"/>
</dbReference>
<keyword evidence="3 5" id="KW-1133">Transmembrane helix</keyword>
<comment type="caution">
    <text evidence="7">The sequence shown here is derived from an EMBL/GenBank/DDBJ whole genome shotgun (WGS) entry which is preliminary data.</text>
</comment>
<comment type="subcellular location">
    <subcellularLocation>
        <location evidence="1">Membrane</location>
        <topology evidence="1">Single-pass membrane protein</topology>
    </subcellularLocation>
</comment>
<proteinExistence type="predicted"/>
<evidence type="ECO:0000256" key="3">
    <source>
        <dbReference type="ARBA" id="ARBA00022989"/>
    </source>
</evidence>
<evidence type="ECO:0000256" key="4">
    <source>
        <dbReference type="ARBA" id="ARBA00023136"/>
    </source>
</evidence>
<evidence type="ECO:0000256" key="1">
    <source>
        <dbReference type="ARBA" id="ARBA00004167"/>
    </source>
</evidence>
<protein>
    <submittedName>
        <fullName evidence="7">Translocation and assembly module TamB</fullName>
    </submittedName>
</protein>
<gene>
    <name evidence="7" type="ORF">HNQ59_001530</name>
</gene>
<accession>A0A840ML69</accession>
<evidence type="ECO:0000313" key="7">
    <source>
        <dbReference type="EMBL" id="MBB5018245.1"/>
    </source>
</evidence>
<dbReference type="Pfam" id="PF04357">
    <property type="entry name" value="TamB"/>
    <property type="match status" value="1"/>
</dbReference>
<reference evidence="7 8" key="1">
    <citation type="submission" date="2020-08" db="EMBL/GenBank/DDBJ databases">
        <title>Genomic Encyclopedia of Type Strains, Phase IV (KMG-IV): sequencing the most valuable type-strain genomes for metagenomic binning, comparative biology and taxonomic classification.</title>
        <authorList>
            <person name="Goeker M."/>
        </authorList>
    </citation>
    <scope>NUCLEOTIDE SEQUENCE [LARGE SCALE GENOMIC DNA]</scope>
    <source>
        <strain evidence="7 8">DSM 27165</strain>
    </source>
</reference>
<dbReference type="InterPro" id="IPR007452">
    <property type="entry name" value="TamB_C"/>
</dbReference>
<feature type="domain" description="Translocation and assembly module TamB C-terminal" evidence="6">
    <location>
        <begin position="940"/>
        <end position="1291"/>
    </location>
</feature>
<dbReference type="EMBL" id="JACHHY010000007">
    <property type="protein sequence ID" value="MBB5018245.1"/>
    <property type="molecule type" value="Genomic_DNA"/>
</dbReference>
<dbReference type="GO" id="GO:0097347">
    <property type="term" value="C:TAM protein secretion complex"/>
    <property type="evidence" value="ECO:0007669"/>
    <property type="project" value="TreeGrafter"/>
</dbReference>
<name>A0A840ML69_9PROT</name>
<dbReference type="PANTHER" id="PTHR36985:SF1">
    <property type="entry name" value="TRANSLOCATION AND ASSEMBLY MODULE SUBUNIT TAMB"/>
    <property type="match status" value="1"/>
</dbReference>
<dbReference type="RefSeq" id="WP_184037194.1">
    <property type="nucleotide sequence ID" value="NZ_JACHHY010000007.1"/>
</dbReference>
<evidence type="ECO:0000313" key="8">
    <source>
        <dbReference type="Proteomes" id="UP000575898"/>
    </source>
</evidence>
<keyword evidence="4 5" id="KW-0472">Membrane</keyword>
<feature type="transmembrane region" description="Helical" evidence="5">
    <location>
        <begin position="29"/>
        <end position="46"/>
    </location>
</feature>
<evidence type="ECO:0000259" key="6">
    <source>
        <dbReference type="Pfam" id="PF04357"/>
    </source>
</evidence>
<dbReference type="GO" id="GO:0005886">
    <property type="term" value="C:plasma membrane"/>
    <property type="evidence" value="ECO:0007669"/>
    <property type="project" value="InterPro"/>
</dbReference>
<keyword evidence="2 5" id="KW-0812">Transmembrane</keyword>